<dbReference type="AlphaFoldDB" id="A0AAN9BIZ0"/>
<keyword evidence="13" id="KW-1185">Reference proteome</keyword>
<keyword evidence="7" id="KW-1133">Transmembrane helix</keyword>
<dbReference type="Pfam" id="PF01762">
    <property type="entry name" value="Galactosyl_T"/>
    <property type="match status" value="1"/>
</dbReference>
<evidence type="ECO:0000256" key="2">
    <source>
        <dbReference type="ARBA" id="ARBA00008661"/>
    </source>
</evidence>
<dbReference type="Gene3D" id="3.90.550.50">
    <property type="match status" value="1"/>
</dbReference>
<dbReference type="EMBL" id="JBAMIC010000007">
    <property type="protein sequence ID" value="KAK7106004.1"/>
    <property type="molecule type" value="Genomic_DNA"/>
</dbReference>
<evidence type="ECO:0000256" key="1">
    <source>
        <dbReference type="ARBA" id="ARBA00004323"/>
    </source>
</evidence>
<evidence type="ECO:0000256" key="9">
    <source>
        <dbReference type="ARBA" id="ARBA00023136"/>
    </source>
</evidence>
<dbReference type="InterPro" id="IPR002659">
    <property type="entry name" value="Glyco_trans_31"/>
</dbReference>
<gene>
    <name evidence="12" type="ORF">V1264_017311</name>
</gene>
<name>A0AAN9BIZ0_9CAEN</name>
<dbReference type="EC" id="2.4.1.-" evidence="10"/>
<accession>A0AAN9BIZ0</accession>
<keyword evidence="6" id="KW-0735">Signal-anchor</keyword>
<comment type="similarity">
    <text evidence="2 10">Belongs to the glycosyltransferase 31 family.</text>
</comment>
<keyword evidence="9" id="KW-0472">Membrane</keyword>
<comment type="caution">
    <text evidence="12">The sequence shown here is derived from an EMBL/GenBank/DDBJ whole genome shotgun (WGS) entry which is preliminary data.</text>
</comment>
<keyword evidence="8 10" id="KW-0333">Golgi apparatus</keyword>
<dbReference type="Proteomes" id="UP001374579">
    <property type="component" value="Unassembled WGS sequence"/>
</dbReference>
<feature type="region of interest" description="Disordered" evidence="11">
    <location>
        <begin position="84"/>
        <end position="113"/>
    </location>
</feature>
<dbReference type="GO" id="GO:0016758">
    <property type="term" value="F:hexosyltransferase activity"/>
    <property type="evidence" value="ECO:0007669"/>
    <property type="project" value="InterPro"/>
</dbReference>
<evidence type="ECO:0000256" key="5">
    <source>
        <dbReference type="ARBA" id="ARBA00022692"/>
    </source>
</evidence>
<evidence type="ECO:0000256" key="10">
    <source>
        <dbReference type="RuleBase" id="RU363063"/>
    </source>
</evidence>
<dbReference type="GO" id="GO:0006493">
    <property type="term" value="P:protein O-linked glycosylation"/>
    <property type="evidence" value="ECO:0007669"/>
    <property type="project" value="TreeGrafter"/>
</dbReference>
<keyword evidence="4" id="KW-0808">Transferase</keyword>
<evidence type="ECO:0000256" key="6">
    <source>
        <dbReference type="ARBA" id="ARBA00022968"/>
    </source>
</evidence>
<evidence type="ECO:0000256" key="4">
    <source>
        <dbReference type="ARBA" id="ARBA00022679"/>
    </source>
</evidence>
<comment type="subcellular location">
    <subcellularLocation>
        <location evidence="1 10">Golgi apparatus membrane</location>
        <topology evidence="1 10">Single-pass type II membrane protein</topology>
    </subcellularLocation>
</comment>
<evidence type="ECO:0000313" key="12">
    <source>
        <dbReference type="EMBL" id="KAK7106004.1"/>
    </source>
</evidence>
<evidence type="ECO:0000256" key="3">
    <source>
        <dbReference type="ARBA" id="ARBA00022676"/>
    </source>
</evidence>
<evidence type="ECO:0000256" key="8">
    <source>
        <dbReference type="ARBA" id="ARBA00023034"/>
    </source>
</evidence>
<dbReference type="PANTHER" id="PTHR11214">
    <property type="entry name" value="BETA-1,3-N-ACETYLGLUCOSAMINYLTRANSFERASE"/>
    <property type="match status" value="1"/>
</dbReference>
<keyword evidence="3 10" id="KW-0328">Glycosyltransferase</keyword>
<proteinExistence type="inferred from homology"/>
<protein>
    <recommendedName>
        <fullName evidence="10">Hexosyltransferase</fullName>
        <ecNumber evidence="10">2.4.1.-</ecNumber>
    </recommendedName>
</protein>
<evidence type="ECO:0000313" key="13">
    <source>
        <dbReference type="Proteomes" id="UP001374579"/>
    </source>
</evidence>
<organism evidence="12 13">
    <name type="scientific">Littorina saxatilis</name>
    <dbReference type="NCBI Taxonomy" id="31220"/>
    <lineage>
        <taxon>Eukaryota</taxon>
        <taxon>Metazoa</taxon>
        <taxon>Spiralia</taxon>
        <taxon>Lophotrochozoa</taxon>
        <taxon>Mollusca</taxon>
        <taxon>Gastropoda</taxon>
        <taxon>Caenogastropoda</taxon>
        <taxon>Littorinimorpha</taxon>
        <taxon>Littorinoidea</taxon>
        <taxon>Littorinidae</taxon>
        <taxon>Littorina</taxon>
    </lineage>
</organism>
<sequence length="431" mass="48600">MTSFLRLPARRRSLLVYVFLVFFLCYVIKSLNHQSPCPELCRTACDRNILSQTRNQTTLRRTTVYVTLYRTTLYRTPSKVQGSILPNESDSRNTHTILPNESDSRNTHTILPNESDSRNAQAIVARCEEFGSEEYLAGNASFFVPRDTVVNSFVPDWLVQPSPCPSAGPFLLVVIPSLDSHTDRRTAIRHTWASPAYGQAWPARSALPNDTVKVIFFLGVSSTAGDQDVVREAGVYHDIVRANFSDTYHNLSLKMAAVLTWSATYCRGARHVIKVDEDTFVHLPVLLRVLEILSAKISKGFVLGRKHGYDKPLVQRSGRWEVSKDVYPLPFFPNYVYGHSYVISGDAIKALHHAYQHTPHVIPNEDAYVTGVLAKTANISRFHSDRFAYQTRPDSDCPLAEGKDISYVLNTNNTIIYKMWDLVRSGNCSHS</sequence>
<evidence type="ECO:0000256" key="7">
    <source>
        <dbReference type="ARBA" id="ARBA00022989"/>
    </source>
</evidence>
<reference evidence="12 13" key="1">
    <citation type="submission" date="2024-02" db="EMBL/GenBank/DDBJ databases">
        <title>Chromosome-scale genome assembly of the rough periwinkle Littorina saxatilis.</title>
        <authorList>
            <person name="De Jode A."/>
            <person name="Faria R."/>
            <person name="Formenti G."/>
            <person name="Sims Y."/>
            <person name="Smith T.P."/>
            <person name="Tracey A."/>
            <person name="Wood J.M.D."/>
            <person name="Zagrodzka Z.B."/>
            <person name="Johannesson K."/>
            <person name="Butlin R.K."/>
            <person name="Leder E.H."/>
        </authorList>
    </citation>
    <scope>NUCLEOTIDE SEQUENCE [LARGE SCALE GENOMIC DNA]</scope>
    <source>
        <strain evidence="12">Snail1</strain>
        <tissue evidence="12">Muscle</tissue>
    </source>
</reference>
<dbReference type="PANTHER" id="PTHR11214:SF314">
    <property type="entry name" value="HEXOSYLTRANSFERASE"/>
    <property type="match status" value="1"/>
</dbReference>
<keyword evidence="5" id="KW-0812">Transmembrane</keyword>
<evidence type="ECO:0000256" key="11">
    <source>
        <dbReference type="SAM" id="MobiDB-lite"/>
    </source>
</evidence>
<dbReference type="GO" id="GO:0000139">
    <property type="term" value="C:Golgi membrane"/>
    <property type="evidence" value="ECO:0007669"/>
    <property type="project" value="UniProtKB-SubCell"/>
</dbReference>